<evidence type="ECO:0000259" key="6">
    <source>
        <dbReference type="Pfam" id="PF08144"/>
    </source>
</evidence>
<protein>
    <submittedName>
        <fullName evidence="7">Pumilio homolog 24</fullName>
    </submittedName>
</protein>
<dbReference type="Pfam" id="PF08144">
    <property type="entry name" value="CPL"/>
    <property type="match status" value="1"/>
</dbReference>
<dbReference type="OrthoDB" id="497380at2759"/>
<gene>
    <name evidence="7" type="primary">LOC107780977</name>
</gene>
<dbReference type="InterPro" id="IPR001313">
    <property type="entry name" value="Pumilio_RNA-bd_rpt"/>
</dbReference>
<evidence type="ECO:0000256" key="5">
    <source>
        <dbReference type="SAM" id="MobiDB-lite"/>
    </source>
</evidence>
<dbReference type="InterPro" id="IPR012959">
    <property type="entry name" value="CPL_dom"/>
</dbReference>
<dbReference type="OMA" id="KEDSCDA"/>
<evidence type="ECO:0000256" key="3">
    <source>
        <dbReference type="ARBA" id="ARBA00022884"/>
    </source>
</evidence>
<feature type="region of interest" description="Disordered" evidence="5">
    <location>
        <begin position="1"/>
        <end position="73"/>
    </location>
</feature>
<dbReference type="STRING" id="4097.A0A1S3YY95"/>
<keyword evidence="2" id="KW-0810">Translation regulation</keyword>
<dbReference type="SUPFAM" id="SSF48371">
    <property type="entry name" value="ARM repeat"/>
    <property type="match status" value="2"/>
</dbReference>
<dbReference type="PROSITE" id="PS50302">
    <property type="entry name" value="PUM"/>
    <property type="match status" value="1"/>
</dbReference>
<dbReference type="PANTHER" id="PTHR13389">
    <property type="entry name" value="PUMILIO HOMOLOG 3"/>
    <property type="match status" value="1"/>
</dbReference>
<dbReference type="PaxDb" id="4097-A0A1S3YY95"/>
<evidence type="ECO:0000256" key="1">
    <source>
        <dbReference type="ARBA" id="ARBA00022737"/>
    </source>
</evidence>
<dbReference type="InterPro" id="IPR040059">
    <property type="entry name" value="PUM3"/>
</dbReference>
<feature type="region of interest" description="Disordered" evidence="5">
    <location>
        <begin position="332"/>
        <end position="367"/>
    </location>
</feature>
<keyword evidence="1" id="KW-0677">Repeat</keyword>
<feature type="compositionally biased region" description="Basic and acidic residues" evidence="5">
    <location>
        <begin position="1"/>
        <end position="12"/>
    </location>
</feature>
<evidence type="ECO:0000256" key="4">
    <source>
        <dbReference type="PROSITE-ProRule" id="PRU00317"/>
    </source>
</evidence>
<dbReference type="AlphaFoldDB" id="A0A1S3YY95"/>
<dbReference type="Gene3D" id="1.25.10.10">
    <property type="entry name" value="Leucine-rich Repeat Variant"/>
    <property type="match status" value="1"/>
</dbReference>
<dbReference type="SMART" id="SM00025">
    <property type="entry name" value="Pumilio"/>
    <property type="match status" value="3"/>
</dbReference>
<dbReference type="PANTHER" id="PTHR13389:SF0">
    <property type="entry name" value="PUMILIO HOMOLOG 3"/>
    <property type="match status" value="1"/>
</dbReference>
<dbReference type="KEGG" id="nta:107780977"/>
<accession>A0A1S3YY95</accession>
<dbReference type="RefSeq" id="XP_016457088.1">
    <property type="nucleotide sequence ID" value="XM_016601602.1"/>
</dbReference>
<reference evidence="7" key="1">
    <citation type="submission" date="2025-08" db="UniProtKB">
        <authorList>
            <consortium name="RefSeq"/>
        </authorList>
    </citation>
    <scope>IDENTIFICATION</scope>
</reference>
<feature type="repeat" description="Pumilio" evidence="4">
    <location>
        <begin position="161"/>
        <end position="196"/>
    </location>
</feature>
<organism evidence="7">
    <name type="scientific">Nicotiana tabacum</name>
    <name type="common">Common tobacco</name>
    <dbReference type="NCBI Taxonomy" id="4097"/>
    <lineage>
        <taxon>Eukaryota</taxon>
        <taxon>Viridiplantae</taxon>
        <taxon>Streptophyta</taxon>
        <taxon>Embryophyta</taxon>
        <taxon>Tracheophyta</taxon>
        <taxon>Spermatophyta</taxon>
        <taxon>Magnoliopsida</taxon>
        <taxon>eudicotyledons</taxon>
        <taxon>Gunneridae</taxon>
        <taxon>Pentapetalae</taxon>
        <taxon>asterids</taxon>
        <taxon>lamiids</taxon>
        <taxon>Solanales</taxon>
        <taxon>Solanaceae</taxon>
        <taxon>Nicotianoideae</taxon>
        <taxon>Nicotianeae</taxon>
        <taxon>Nicotiana</taxon>
    </lineage>
</organism>
<evidence type="ECO:0000256" key="2">
    <source>
        <dbReference type="ARBA" id="ARBA00022845"/>
    </source>
</evidence>
<feature type="domain" description="CPL" evidence="6">
    <location>
        <begin position="364"/>
        <end position="465"/>
    </location>
</feature>
<sequence length="527" mass="58003">MAAKPQKRDDSKKRKHAPAAAGGKSTPKKLKSSTGVPAKVLKKPHNKFSKPGDKKQQPKPHVGNDPVDTKRQRRIQAKELAEARKKKRKKHYTLEQELASLWEKMRTRNIAKEERSRLVSDALKKMKGKIPEIASSHVSSRVLQTCVKHCTQDERNAVFVEIRPHFITLASNTYAVHLVTKMLDTASKEQLAEFISSLHGHVATLLRHMVGSLGKITWFLLLGFYDRKKIIKGMKDKVGKIARDKCGTLVLVSILSIVDDTKLLSKVIIRELEGILTELLSDQNGRRPLLQLLHPNSSRHFSSDELAALGSSVPSLVTKSPSKVNVALDEETEASGLGEADKEDSCDAGASTDATQSSHLSEGGKKDPLTRRKELLVNSGLAEKLIDACCEMAGELLKSNFGKEVIYEVAMGGADSIFHATLDGKLKTLHDAIASLAAHPKVEESDKEHLLEHFHSSRTIRKLILDSPSFACTLYEKALKGKCAIWAQGHSAKVISALLETSSSKVHKLVKKEVQSLVDDGILKLAK</sequence>
<evidence type="ECO:0000313" key="7">
    <source>
        <dbReference type="RefSeq" id="XP_016457088.1"/>
    </source>
</evidence>
<dbReference type="GO" id="GO:0006417">
    <property type="term" value="P:regulation of translation"/>
    <property type="evidence" value="ECO:0000318"/>
    <property type="project" value="GO_Central"/>
</dbReference>
<proteinExistence type="predicted"/>
<dbReference type="GO" id="GO:0005730">
    <property type="term" value="C:nucleolus"/>
    <property type="evidence" value="ECO:0000318"/>
    <property type="project" value="GO_Central"/>
</dbReference>
<dbReference type="GO" id="GO:0003729">
    <property type="term" value="F:mRNA binding"/>
    <property type="evidence" value="ECO:0000318"/>
    <property type="project" value="GO_Central"/>
</dbReference>
<dbReference type="InterPro" id="IPR016024">
    <property type="entry name" value="ARM-type_fold"/>
</dbReference>
<name>A0A1S3YY95_TOBAC</name>
<dbReference type="SMR" id="A0A1S3YY95"/>
<dbReference type="InterPro" id="IPR011989">
    <property type="entry name" value="ARM-like"/>
</dbReference>
<keyword evidence="3" id="KW-0694">RNA-binding</keyword>